<sequence>MVTVLRVWARRGIGWRDSSFCQLHIKPANSSRVDIGEPVSTNRRHINAYSASAIIFPDNKSSFASRWMRKHQISLIHAACFACNLDDMVHGSDNSFLRWAATYASERDHVRERLSGRIVDATVRTIQVRAFVREATVHGTSHMCDGFYGSEIDVNVATAIKRNRGQKRISQIYQSSREGVSGREGERSHRIFFSSRLHVSRSECRQLLSGVSPDMGVFILARKTNNKSFRPTGCDVRLIATPSSLRKCTIPVRRKITREREERYANVTGADARNFCTSNKVIRINRAAVAESRLSRCAFSVCFRDGRANLFGQFGQPAIPIRVPHMRMRSLIADIKFPPVLSFSFFSSFSPLHREHVSRLIRALCPVGVTRGAQMRANEICVKMRMKLASHVARSSGFIGRIQRNKFCASCTSIFAALTTIAIPVCKTEQAQVERITLARRCNWTVYLQLYHNYGAMDLSLSGNSLTQPVDLSLISCRTSGCVRTRYAEIGSGYATSHSESLCIARILTTRLIAYTGEWSNTNPSTSLIKQLYRARVIDLKRCCKFDKNRRYQMKKLNEITAEALFYGSAIGATRTSGKFERRAALVVAQRWFARWYSAMAATQLIRHAVGERARQIGAHAKADLRFVFPWLASQSHTCPHDCSCAQMPQLHGSLGEERRP</sequence>
<protein>
    <submittedName>
        <fullName evidence="1">Uncharacterized protein</fullName>
    </submittedName>
</protein>
<keyword evidence="2" id="KW-1185">Reference proteome</keyword>
<gene>
    <name evidence="1" type="ORF">DBV15_04847</name>
</gene>
<accession>A0A4S2KGT0</accession>
<comment type="caution">
    <text evidence="1">The sequence shown here is derived from an EMBL/GenBank/DDBJ whole genome shotgun (WGS) entry which is preliminary data.</text>
</comment>
<dbReference type="EMBL" id="QBLH01002377">
    <property type="protein sequence ID" value="TGZ48665.1"/>
    <property type="molecule type" value="Genomic_DNA"/>
</dbReference>
<dbReference type="Proteomes" id="UP000310200">
    <property type="component" value="Unassembled WGS sequence"/>
</dbReference>
<evidence type="ECO:0000313" key="1">
    <source>
        <dbReference type="EMBL" id="TGZ48665.1"/>
    </source>
</evidence>
<dbReference type="AlphaFoldDB" id="A0A4S2KGT0"/>
<name>A0A4S2KGT0_9HYME</name>
<evidence type="ECO:0000313" key="2">
    <source>
        <dbReference type="Proteomes" id="UP000310200"/>
    </source>
</evidence>
<organism evidence="1 2">
    <name type="scientific">Temnothorax longispinosus</name>
    <dbReference type="NCBI Taxonomy" id="300112"/>
    <lineage>
        <taxon>Eukaryota</taxon>
        <taxon>Metazoa</taxon>
        <taxon>Ecdysozoa</taxon>
        <taxon>Arthropoda</taxon>
        <taxon>Hexapoda</taxon>
        <taxon>Insecta</taxon>
        <taxon>Pterygota</taxon>
        <taxon>Neoptera</taxon>
        <taxon>Endopterygota</taxon>
        <taxon>Hymenoptera</taxon>
        <taxon>Apocrita</taxon>
        <taxon>Aculeata</taxon>
        <taxon>Formicoidea</taxon>
        <taxon>Formicidae</taxon>
        <taxon>Myrmicinae</taxon>
        <taxon>Temnothorax</taxon>
    </lineage>
</organism>
<proteinExistence type="predicted"/>
<reference evidence="1 2" key="1">
    <citation type="journal article" date="2019" name="Philos. Trans. R. Soc. Lond., B, Biol. Sci.">
        <title>Ant behaviour and brain gene expression of defending hosts depend on the ecological success of the intruding social parasite.</title>
        <authorList>
            <person name="Kaur R."/>
            <person name="Stoldt M."/>
            <person name="Jongepier E."/>
            <person name="Feldmeyer B."/>
            <person name="Menzel F."/>
            <person name="Bornberg-Bauer E."/>
            <person name="Foitzik S."/>
        </authorList>
    </citation>
    <scope>NUCLEOTIDE SEQUENCE [LARGE SCALE GENOMIC DNA]</scope>
    <source>
        <tissue evidence="1">Whole body</tissue>
    </source>
</reference>